<comment type="caution">
    <text evidence="1">The sequence shown here is derived from an EMBL/GenBank/DDBJ whole genome shotgun (WGS) entry which is preliminary data.</text>
</comment>
<dbReference type="EMBL" id="JAGINU010000001">
    <property type="protein sequence ID" value="MBP2370853.1"/>
    <property type="molecule type" value="Genomic_DNA"/>
</dbReference>
<dbReference type="InterPro" id="IPR056238">
    <property type="entry name" value="YunG-like"/>
</dbReference>
<protein>
    <submittedName>
        <fullName evidence="1">Uncharacterized protein</fullName>
    </submittedName>
</protein>
<reference evidence="1 2" key="1">
    <citation type="submission" date="2021-03" db="EMBL/GenBank/DDBJ databases">
        <title>Sequencing the genomes of 1000 actinobacteria strains.</title>
        <authorList>
            <person name="Klenk H.-P."/>
        </authorList>
    </citation>
    <scope>NUCLEOTIDE SEQUENCE [LARGE SCALE GENOMIC DNA]</scope>
    <source>
        <strain evidence="1 2">DSM 45256</strain>
    </source>
</reference>
<dbReference type="RefSeq" id="WP_210034411.1">
    <property type="nucleotide sequence ID" value="NZ_JAGINU010000001.1"/>
</dbReference>
<proteinExistence type="predicted"/>
<evidence type="ECO:0000313" key="2">
    <source>
        <dbReference type="Proteomes" id="UP001519295"/>
    </source>
</evidence>
<gene>
    <name evidence="1" type="ORF">JOF36_006549</name>
</gene>
<accession>A0ABS4W4L9</accession>
<dbReference type="Proteomes" id="UP001519295">
    <property type="component" value="Unassembled WGS sequence"/>
</dbReference>
<name>A0ABS4W4L9_9PSEU</name>
<sequence>MTTVARPAAPAPTLSEVAAALRSSWDRETCDDADVADWSPRAPSRGQCGATALVLHDLFGGDLLLAEVWLPDGRLQGYHWWNRLPGGTEVDLTGDQFGPGETVQPPRVVVRPVGPPRRCGAQYVLLRRRVRARLAAAAAGGAG</sequence>
<evidence type="ECO:0000313" key="1">
    <source>
        <dbReference type="EMBL" id="MBP2370853.1"/>
    </source>
</evidence>
<dbReference type="Pfam" id="PF24585">
    <property type="entry name" value="YunG"/>
    <property type="match status" value="1"/>
</dbReference>
<organism evidence="1 2">
    <name type="scientific">Pseudonocardia parietis</name>
    <dbReference type="NCBI Taxonomy" id="570936"/>
    <lineage>
        <taxon>Bacteria</taxon>
        <taxon>Bacillati</taxon>
        <taxon>Actinomycetota</taxon>
        <taxon>Actinomycetes</taxon>
        <taxon>Pseudonocardiales</taxon>
        <taxon>Pseudonocardiaceae</taxon>
        <taxon>Pseudonocardia</taxon>
    </lineage>
</organism>
<keyword evidence="2" id="KW-1185">Reference proteome</keyword>